<dbReference type="AlphaFoldDB" id="A0A413JWV0"/>
<comment type="caution">
    <text evidence="1">The sequence shown here is derived from an EMBL/GenBank/DDBJ whole genome shotgun (WGS) entry which is preliminary data.</text>
</comment>
<gene>
    <name evidence="1" type="ORF">DXA27_13960</name>
</gene>
<evidence type="ECO:0008006" key="3">
    <source>
        <dbReference type="Google" id="ProtNLM"/>
    </source>
</evidence>
<reference evidence="1 2" key="1">
    <citation type="submission" date="2018-08" db="EMBL/GenBank/DDBJ databases">
        <title>A genome reference for cultivated species of the human gut microbiota.</title>
        <authorList>
            <person name="Zou Y."/>
            <person name="Xue W."/>
            <person name="Luo G."/>
        </authorList>
    </citation>
    <scope>NUCLEOTIDE SEQUENCE [LARGE SCALE GENOMIC DNA]</scope>
    <source>
        <strain evidence="1 2">OF01-1</strain>
    </source>
</reference>
<proteinExistence type="predicted"/>
<dbReference type="Proteomes" id="UP000284614">
    <property type="component" value="Unassembled WGS sequence"/>
</dbReference>
<organism evidence="1 2">
    <name type="scientific">Bacteroides fragilis</name>
    <dbReference type="NCBI Taxonomy" id="817"/>
    <lineage>
        <taxon>Bacteria</taxon>
        <taxon>Pseudomonadati</taxon>
        <taxon>Bacteroidota</taxon>
        <taxon>Bacteroidia</taxon>
        <taxon>Bacteroidales</taxon>
        <taxon>Bacteroidaceae</taxon>
        <taxon>Bacteroides</taxon>
    </lineage>
</organism>
<name>A0A413JWV0_BACFG</name>
<protein>
    <recommendedName>
        <fullName evidence="3">Immunity protein 63 domain-containing protein</fullName>
    </recommendedName>
</protein>
<dbReference type="EMBL" id="QSDG01000012">
    <property type="protein sequence ID" value="RGY67807.1"/>
    <property type="molecule type" value="Genomic_DNA"/>
</dbReference>
<accession>A0A413JWV0</accession>
<evidence type="ECO:0000313" key="1">
    <source>
        <dbReference type="EMBL" id="RGY67807.1"/>
    </source>
</evidence>
<evidence type="ECO:0000313" key="2">
    <source>
        <dbReference type="Proteomes" id="UP000284614"/>
    </source>
</evidence>
<sequence>MNSQNELSEILLKMGAERIGSQYIYNCVHFEVGDEYVVCRFTPPRGKIWINKLDYSNILLEEIVRSFFFIGEYLKDVDVLKYSLPVFMQNKYIDGNIALLHNAFLKRERNNKLRILYDSFINEWNYRKYQSLYPLK</sequence>